<evidence type="ECO:0000256" key="8">
    <source>
        <dbReference type="ARBA" id="ARBA00022605"/>
    </source>
</evidence>
<keyword evidence="9 17" id="KW-0808">Transferase</keyword>
<evidence type="ECO:0000256" key="13">
    <source>
        <dbReference type="ARBA" id="ARBA00031421"/>
    </source>
</evidence>
<evidence type="ECO:0000256" key="3">
    <source>
        <dbReference type="ARBA" id="ARBA00005099"/>
    </source>
</evidence>
<evidence type="ECO:0000256" key="1">
    <source>
        <dbReference type="ARBA" id="ARBA00001933"/>
    </source>
</evidence>
<evidence type="ECO:0000313" key="18">
    <source>
        <dbReference type="Proteomes" id="UP000008495"/>
    </source>
</evidence>
<dbReference type="UniPathway" id="UPA00135">
    <property type="reaction ID" value="UER00197"/>
</dbReference>
<keyword evidence="6" id="KW-0963">Cytoplasm</keyword>
<sequence>MDDPGTRIRIPRHLLPQDGRFGCGPSLIPAEHVHELVDSPLLGTSHRQPPVLRLVAELRDGLSELFDPPPGYLVTLGNGGTTSFWDAAAFSLVRRQARHGVFGEFSSKFAEVTRSAPFLSASVVDAAEPGSIALPRADGVSDILAWPHNETSTGAAAPVTRPSDTDEDTLVLVDATSAAGGLPVDLSQTDAYYFAPQKNFAADGGLWFAVLSPRALDRIAEIDASDRWIPSSLRLATAVELSAKNQTLNTPALSTLILMNAQVRTLLGRGGLSWAVERTAENARRLYQWVEERSYTTCFVRRPEERSQVVATVDLEPAIDATTVSKVLRAHGVVDTESYRKLGRNQLRIALFPSIDPDDISALTACIDHVVDELN</sequence>
<dbReference type="InterPro" id="IPR022278">
    <property type="entry name" value="Pser_aminoTfrase"/>
</dbReference>
<evidence type="ECO:0000256" key="2">
    <source>
        <dbReference type="ARBA" id="ARBA00003483"/>
    </source>
</evidence>
<dbReference type="eggNOG" id="COG1932">
    <property type="taxonomic scope" value="Bacteria"/>
</dbReference>
<evidence type="ECO:0000256" key="10">
    <source>
        <dbReference type="ARBA" id="ARBA00022898"/>
    </source>
</evidence>
<dbReference type="NCBIfam" id="TIGR01366">
    <property type="entry name" value="serC_3"/>
    <property type="match status" value="1"/>
</dbReference>
<feature type="domain" description="Aminotransferase class V" evidence="16">
    <location>
        <begin position="142"/>
        <end position="333"/>
    </location>
</feature>
<dbReference type="AlphaFoldDB" id="K6UMA5"/>
<dbReference type="InterPro" id="IPR000192">
    <property type="entry name" value="Aminotrans_V_dom"/>
</dbReference>
<dbReference type="Gene3D" id="3.90.1150.10">
    <property type="entry name" value="Aspartate Aminotransferase, domain 1"/>
    <property type="match status" value="1"/>
</dbReference>
<comment type="function">
    <text evidence="2">Catalyzes the reversible conversion of 3-phosphohydroxypyruvate to phosphoserine and of 3-hydroxy-2-oxo-4-phosphonooxybutanoate to phosphohydroxythreonine.</text>
</comment>
<keyword evidence="7 17" id="KW-0032">Aminotransferase</keyword>
<keyword evidence="11" id="KW-0664">Pyridoxine biosynthesis</keyword>
<name>K6UMA5_9MICO</name>
<comment type="cofactor">
    <cofactor evidence="1">
        <name>pyridoxal 5'-phosphate</name>
        <dbReference type="ChEBI" id="CHEBI:597326"/>
    </cofactor>
</comment>
<dbReference type="SUPFAM" id="SSF53383">
    <property type="entry name" value="PLP-dependent transferases"/>
    <property type="match status" value="1"/>
</dbReference>
<dbReference type="InterPro" id="IPR015422">
    <property type="entry name" value="PyrdxlP-dep_Trfase_small"/>
</dbReference>
<comment type="caution">
    <text evidence="17">The sequence shown here is derived from an EMBL/GenBank/DDBJ whole genome shotgun (WGS) entry which is preliminary data.</text>
</comment>
<protein>
    <recommendedName>
        <fullName evidence="5">phosphoserine transaminase</fullName>
        <ecNumber evidence="5">2.6.1.52</ecNumber>
    </recommendedName>
    <alternativeName>
        <fullName evidence="13">Phosphohydroxythreonine aminotransferase</fullName>
    </alternativeName>
</protein>
<dbReference type="PIRSF" id="PIRSF000525">
    <property type="entry name" value="SerC"/>
    <property type="match status" value="1"/>
</dbReference>
<dbReference type="RefSeq" id="WP_006502693.1">
    <property type="nucleotide sequence ID" value="NZ_BAGZ01000008.1"/>
</dbReference>
<evidence type="ECO:0000256" key="11">
    <source>
        <dbReference type="ARBA" id="ARBA00023096"/>
    </source>
</evidence>
<dbReference type="GO" id="GO:0004760">
    <property type="term" value="F:L-serine-pyruvate transaminase activity"/>
    <property type="evidence" value="ECO:0007669"/>
    <property type="project" value="TreeGrafter"/>
</dbReference>
<dbReference type="Proteomes" id="UP000008495">
    <property type="component" value="Unassembled WGS sequence"/>
</dbReference>
<dbReference type="InterPro" id="IPR015421">
    <property type="entry name" value="PyrdxlP-dep_Trfase_major"/>
</dbReference>
<keyword evidence="12" id="KW-0718">Serine biosynthesis</keyword>
<dbReference type="GO" id="GO:0004648">
    <property type="term" value="F:O-phospho-L-serine:2-oxoglutarate aminotransferase activity"/>
    <property type="evidence" value="ECO:0007669"/>
    <property type="project" value="UniProtKB-EC"/>
</dbReference>
<dbReference type="OrthoDB" id="975012at2"/>
<dbReference type="GO" id="GO:0019265">
    <property type="term" value="P:glycine biosynthetic process, by transamination of glyoxylate"/>
    <property type="evidence" value="ECO:0007669"/>
    <property type="project" value="TreeGrafter"/>
</dbReference>
<dbReference type="EC" id="2.6.1.52" evidence="5"/>
<evidence type="ECO:0000256" key="14">
    <source>
        <dbReference type="ARBA" id="ARBA00047630"/>
    </source>
</evidence>
<keyword evidence="10" id="KW-0663">Pyridoxal phosphate</keyword>
<dbReference type="GO" id="GO:0008453">
    <property type="term" value="F:alanine-glyoxylate transaminase activity"/>
    <property type="evidence" value="ECO:0007669"/>
    <property type="project" value="TreeGrafter"/>
</dbReference>
<comment type="catalytic activity">
    <reaction evidence="15">
        <text>O-phospho-L-serine + 2-oxoglutarate = 3-phosphooxypyruvate + L-glutamate</text>
        <dbReference type="Rhea" id="RHEA:14329"/>
        <dbReference type="ChEBI" id="CHEBI:16810"/>
        <dbReference type="ChEBI" id="CHEBI:18110"/>
        <dbReference type="ChEBI" id="CHEBI:29985"/>
        <dbReference type="ChEBI" id="CHEBI:57524"/>
        <dbReference type="EC" id="2.6.1.52"/>
    </reaction>
</comment>
<comment type="similarity">
    <text evidence="4">Belongs to the class-V pyridoxal-phosphate-dependent aminotransferase family. SerC subfamily.</text>
</comment>
<reference evidence="17 18" key="1">
    <citation type="submission" date="2012-08" db="EMBL/GenBank/DDBJ databases">
        <title>Whole genome shotgun sequence of Austwickia chelonae NBRC 105200.</title>
        <authorList>
            <person name="Yoshida I."/>
            <person name="Hosoyama A."/>
            <person name="Tsuchikane K."/>
            <person name="Katsumata H."/>
            <person name="Ando Y."/>
            <person name="Ohji S."/>
            <person name="Hamada M."/>
            <person name="Tamura T."/>
            <person name="Yamazoe A."/>
            <person name="Yamazaki S."/>
            <person name="Fujita N."/>
        </authorList>
    </citation>
    <scope>NUCLEOTIDE SEQUENCE [LARGE SCALE GENOMIC DNA]</scope>
    <source>
        <strain evidence="17 18">NBRC 105200</strain>
    </source>
</reference>
<keyword evidence="18" id="KW-1185">Reference proteome</keyword>
<evidence type="ECO:0000256" key="5">
    <source>
        <dbReference type="ARBA" id="ARBA00013030"/>
    </source>
</evidence>
<dbReference type="PANTHER" id="PTHR21152">
    <property type="entry name" value="AMINOTRANSFERASE CLASS V"/>
    <property type="match status" value="1"/>
</dbReference>
<dbReference type="GO" id="GO:0006564">
    <property type="term" value="P:L-serine biosynthetic process"/>
    <property type="evidence" value="ECO:0007669"/>
    <property type="project" value="UniProtKB-KW"/>
</dbReference>
<gene>
    <name evidence="17" type="primary">serC</name>
    <name evidence="17" type="ORF">AUCHE_08_01840</name>
</gene>
<evidence type="ECO:0000256" key="12">
    <source>
        <dbReference type="ARBA" id="ARBA00023299"/>
    </source>
</evidence>
<proteinExistence type="inferred from homology"/>
<evidence type="ECO:0000256" key="7">
    <source>
        <dbReference type="ARBA" id="ARBA00022576"/>
    </source>
</evidence>
<evidence type="ECO:0000256" key="9">
    <source>
        <dbReference type="ARBA" id="ARBA00022679"/>
    </source>
</evidence>
<dbReference type="InterPro" id="IPR015424">
    <property type="entry name" value="PyrdxlP-dep_Trfase"/>
</dbReference>
<dbReference type="STRING" id="100225.SAMN05421595_0452"/>
<organism evidence="17 18">
    <name type="scientific">Austwickia chelonae NBRC 105200</name>
    <dbReference type="NCBI Taxonomy" id="1184607"/>
    <lineage>
        <taxon>Bacteria</taxon>
        <taxon>Bacillati</taxon>
        <taxon>Actinomycetota</taxon>
        <taxon>Actinomycetes</taxon>
        <taxon>Micrococcales</taxon>
        <taxon>Dermatophilaceae</taxon>
        <taxon>Austwickia</taxon>
    </lineage>
</organism>
<evidence type="ECO:0000313" key="17">
    <source>
        <dbReference type="EMBL" id="GAB77941.1"/>
    </source>
</evidence>
<dbReference type="GO" id="GO:0008615">
    <property type="term" value="P:pyridoxine biosynthetic process"/>
    <property type="evidence" value="ECO:0007669"/>
    <property type="project" value="UniProtKB-KW"/>
</dbReference>
<evidence type="ECO:0000256" key="4">
    <source>
        <dbReference type="ARBA" id="ARBA00006904"/>
    </source>
</evidence>
<evidence type="ECO:0000256" key="15">
    <source>
        <dbReference type="ARBA" id="ARBA00049007"/>
    </source>
</evidence>
<keyword evidence="8" id="KW-0028">Amino-acid biosynthesis</keyword>
<dbReference type="EMBL" id="BAGZ01000008">
    <property type="protein sequence ID" value="GAB77941.1"/>
    <property type="molecule type" value="Genomic_DNA"/>
</dbReference>
<comment type="pathway">
    <text evidence="3">Amino-acid biosynthesis; L-serine biosynthesis; L-serine from 3-phospho-D-glycerate: step 2/3.</text>
</comment>
<dbReference type="Gene3D" id="3.40.640.10">
    <property type="entry name" value="Type I PLP-dependent aspartate aminotransferase-like (Major domain)"/>
    <property type="match status" value="1"/>
</dbReference>
<evidence type="ECO:0000259" key="16">
    <source>
        <dbReference type="Pfam" id="PF00266"/>
    </source>
</evidence>
<evidence type="ECO:0000256" key="6">
    <source>
        <dbReference type="ARBA" id="ARBA00022490"/>
    </source>
</evidence>
<dbReference type="InterPro" id="IPR006272">
    <property type="entry name" value="Pser_aminoTfrase_mycobac"/>
</dbReference>
<accession>K6UMA5</accession>
<dbReference type="PANTHER" id="PTHR21152:SF40">
    <property type="entry name" value="ALANINE--GLYOXYLATE AMINOTRANSFERASE"/>
    <property type="match status" value="1"/>
</dbReference>
<dbReference type="Pfam" id="PF00266">
    <property type="entry name" value="Aminotran_5"/>
    <property type="match status" value="1"/>
</dbReference>
<comment type="catalytic activity">
    <reaction evidence="14">
        <text>4-(phosphooxy)-L-threonine + 2-oxoglutarate = (R)-3-hydroxy-2-oxo-4-phosphooxybutanoate + L-glutamate</text>
        <dbReference type="Rhea" id="RHEA:16573"/>
        <dbReference type="ChEBI" id="CHEBI:16810"/>
        <dbReference type="ChEBI" id="CHEBI:29985"/>
        <dbReference type="ChEBI" id="CHEBI:58452"/>
        <dbReference type="ChEBI" id="CHEBI:58538"/>
        <dbReference type="EC" id="2.6.1.52"/>
    </reaction>
</comment>